<feature type="domain" description="HTH cro/C1-type" evidence="1">
    <location>
        <begin position="32"/>
        <end position="88"/>
    </location>
</feature>
<evidence type="ECO:0000313" key="2">
    <source>
        <dbReference type="EMBL" id="TCV81069.1"/>
    </source>
</evidence>
<sequence>MNTQKLRQHQVDKHLEPFRQLARRRVPTGGWLKTIRLALGLTLRQQAKRCNIAFPTLHSTEHSEAEDRITLGQLRKMAAALDCELVYALVPSKPLSEITETQAEKIAQEEVFSVAHSMALENQRPTDTFLAEQIESRKRELLTGKWSKLWG</sequence>
<dbReference type="GO" id="GO:0003677">
    <property type="term" value="F:DNA binding"/>
    <property type="evidence" value="ECO:0007669"/>
    <property type="project" value="UniProtKB-KW"/>
</dbReference>
<dbReference type="InterPro" id="IPR001387">
    <property type="entry name" value="Cro/C1-type_HTH"/>
</dbReference>
<dbReference type="RefSeq" id="WP_124944949.1">
    <property type="nucleotide sequence ID" value="NZ_BHVT01000005.1"/>
</dbReference>
<evidence type="ECO:0000259" key="1">
    <source>
        <dbReference type="PROSITE" id="PS50943"/>
    </source>
</evidence>
<organism evidence="2 3">
    <name type="scientific">Sulfurirhabdus autotrophica</name>
    <dbReference type="NCBI Taxonomy" id="1706046"/>
    <lineage>
        <taxon>Bacteria</taxon>
        <taxon>Pseudomonadati</taxon>
        <taxon>Pseudomonadota</taxon>
        <taxon>Betaproteobacteria</taxon>
        <taxon>Nitrosomonadales</taxon>
        <taxon>Sulfuricellaceae</taxon>
        <taxon>Sulfurirhabdus</taxon>
    </lineage>
</organism>
<dbReference type="InterPro" id="IPR013435">
    <property type="entry name" value="Mobile_mystery_prot_A"/>
</dbReference>
<dbReference type="NCBIfam" id="TIGR02612">
    <property type="entry name" value="mob_myst_A"/>
    <property type="match status" value="1"/>
</dbReference>
<protein>
    <submittedName>
        <fullName evidence="2">Putative DNA-binding mobile mystery protein A</fullName>
    </submittedName>
</protein>
<dbReference type="SMART" id="SM00530">
    <property type="entry name" value="HTH_XRE"/>
    <property type="match status" value="1"/>
</dbReference>
<proteinExistence type="predicted"/>
<keyword evidence="3" id="KW-1185">Reference proteome</keyword>
<reference evidence="2 3" key="1">
    <citation type="submission" date="2019-03" db="EMBL/GenBank/DDBJ databases">
        <title>Genomic Encyclopedia of Type Strains, Phase IV (KMG-IV): sequencing the most valuable type-strain genomes for metagenomic binning, comparative biology and taxonomic classification.</title>
        <authorList>
            <person name="Goeker M."/>
        </authorList>
    </citation>
    <scope>NUCLEOTIDE SEQUENCE [LARGE SCALE GENOMIC DNA]</scope>
    <source>
        <strain evidence="2 3">DSM 100309</strain>
    </source>
</reference>
<dbReference type="OrthoDB" id="5951507at2"/>
<dbReference type="CDD" id="cd00093">
    <property type="entry name" value="HTH_XRE"/>
    <property type="match status" value="1"/>
</dbReference>
<evidence type="ECO:0000313" key="3">
    <source>
        <dbReference type="Proteomes" id="UP000295367"/>
    </source>
</evidence>
<dbReference type="PROSITE" id="PS50943">
    <property type="entry name" value="HTH_CROC1"/>
    <property type="match status" value="1"/>
</dbReference>
<dbReference type="InterPro" id="IPR010982">
    <property type="entry name" value="Lambda_DNA-bd_dom_sf"/>
</dbReference>
<dbReference type="AlphaFoldDB" id="A0A4R3XWC2"/>
<dbReference type="Gene3D" id="1.10.260.40">
    <property type="entry name" value="lambda repressor-like DNA-binding domains"/>
    <property type="match status" value="1"/>
</dbReference>
<gene>
    <name evidence="2" type="ORF">EDC63_12727</name>
</gene>
<comment type="caution">
    <text evidence="2">The sequence shown here is derived from an EMBL/GenBank/DDBJ whole genome shotgun (WGS) entry which is preliminary data.</text>
</comment>
<accession>A0A4R3XWC2</accession>
<dbReference type="SUPFAM" id="SSF47413">
    <property type="entry name" value="lambda repressor-like DNA-binding domains"/>
    <property type="match status" value="1"/>
</dbReference>
<dbReference type="EMBL" id="SMCO01000027">
    <property type="protein sequence ID" value="TCV81069.1"/>
    <property type="molecule type" value="Genomic_DNA"/>
</dbReference>
<name>A0A4R3XWC2_9PROT</name>
<keyword evidence="2" id="KW-0238">DNA-binding</keyword>
<dbReference type="Proteomes" id="UP000295367">
    <property type="component" value="Unassembled WGS sequence"/>
</dbReference>